<keyword evidence="8 10" id="KW-0472">Membrane</keyword>
<evidence type="ECO:0000256" key="3">
    <source>
        <dbReference type="ARBA" id="ARBA00022449"/>
    </source>
</evidence>
<protein>
    <recommendedName>
        <fullName evidence="9">Multidrug-efflux transporter</fullName>
    </recommendedName>
</protein>
<evidence type="ECO:0000313" key="11">
    <source>
        <dbReference type="EMBL" id="AEX85811.1"/>
    </source>
</evidence>
<keyword evidence="12" id="KW-1185">Reference proteome</keyword>
<keyword evidence="2" id="KW-0813">Transport</keyword>
<evidence type="ECO:0000256" key="7">
    <source>
        <dbReference type="ARBA" id="ARBA00023065"/>
    </source>
</evidence>
<dbReference type="CDD" id="cd13142">
    <property type="entry name" value="MATE_like_12"/>
    <property type="match status" value="1"/>
</dbReference>
<gene>
    <name evidence="11" type="ordered locus">Marpi_1412</name>
</gene>
<dbReference type="EMBL" id="CP003257">
    <property type="protein sequence ID" value="AEX85811.1"/>
    <property type="molecule type" value="Genomic_DNA"/>
</dbReference>
<dbReference type="Proteomes" id="UP000007161">
    <property type="component" value="Chromosome"/>
</dbReference>
<evidence type="ECO:0000313" key="12">
    <source>
        <dbReference type="Proteomes" id="UP000007161"/>
    </source>
</evidence>
<dbReference type="NCBIfam" id="TIGR00797">
    <property type="entry name" value="matE"/>
    <property type="match status" value="1"/>
</dbReference>
<feature type="transmembrane region" description="Helical" evidence="10">
    <location>
        <begin position="20"/>
        <end position="43"/>
    </location>
</feature>
<dbReference type="GO" id="GO:0042910">
    <property type="term" value="F:xenobiotic transmembrane transporter activity"/>
    <property type="evidence" value="ECO:0007669"/>
    <property type="project" value="InterPro"/>
</dbReference>
<feature type="transmembrane region" description="Helical" evidence="10">
    <location>
        <begin position="329"/>
        <end position="349"/>
    </location>
</feature>
<evidence type="ECO:0000256" key="2">
    <source>
        <dbReference type="ARBA" id="ARBA00022448"/>
    </source>
</evidence>
<keyword evidence="3" id="KW-0050">Antiport</keyword>
<feature type="transmembrane region" description="Helical" evidence="10">
    <location>
        <begin position="141"/>
        <end position="165"/>
    </location>
</feature>
<dbReference type="InterPro" id="IPR050222">
    <property type="entry name" value="MATE_MdtK"/>
</dbReference>
<name>H2J3R9_MARPK</name>
<feature type="transmembrane region" description="Helical" evidence="10">
    <location>
        <begin position="177"/>
        <end position="199"/>
    </location>
</feature>
<sequence length="456" mass="50731">MSKATIKKNHRVDIFSRSILSSLFLLSWPMIVSNLMQTLYNIVDAYFLGKLGKVEFSATTITWPLVFVFISFTIGFSNATVTLVSQYTGAKNKKMSQKTAGQAYVVSIILGLILSTIGILFSNQIIHAITGEKSAEVIPYAIRYFNIIMIGMPFGFLFNISSSILRGWGDSKFSMHMMFYSTIINIILDPIFIFGFWLIPEMGVAGAAWATTISRFITGVVSSYLVFKGERGFKINIEDLKPDIEIIKKILFIGFPGSLSYTITSIGFAVIMKFVSSFGPVIVSAYGIGNRIINLITMISFGIGSAVTTMVGQFLGANEIENAEKTVKTAFITNFLIITVLSTFTFFFGGHLTKFFINEPEVIKIGDIFFKYVSFSLPFFASMSVFVNTLVGAGKTGQSMIINITRLWGIRIPLIALMSQKWGFLGLFYAMIISNILAMILAWLFVKFGNWRKSII</sequence>
<evidence type="ECO:0000256" key="9">
    <source>
        <dbReference type="ARBA" id="ARBA00031636"/>
    </source>
</evidence>
<dbReference type="eggNOG" id="COG0534">
    <property type="taxonomic scope" value="Bacteria"/>
</dbReference>
<feature type="transmembrane region" description="Helical" evidence="10">
    <location>
        <begin position="63"/>
        <end position="84"/>
    </location>
</feature>
<keyword evidence="4" id="KW-1003">Cell membrane</keyword>
<evidence type="ECO:0000256" key="8">
    <source>
        <dbReference type="ARBA" id="ARBA00023136"/>
    </source>
</evidence>
<evidence type="ECO:0000256" key="5">
    <source>
        <dbReference type="ARBA" id="ARBA00022692"/>
    </source>
</evidence>
<feature type="transmembrane region" description="Helical" evidence="10">
    <location>
        <begin position="205"/>
        <end position="227"/>
    </location>
</feature>
<keyword evidence="5 10" id="KW-0812">Transmembrane</keyword>
<dbReference type="InterPro" id="IPR002528">
    <property type="entry name" value="MATE_fam"/>
</dbReference>
<evidence type="ECO:0000256" key="6">
    <source>
        <dbReference type="ARBA" id="ARBA00022989"/>
    </source>
</evidence>
<dbReference type="GO" id="GO:0005886">
    <property type="term" value="C:plasma membrane"/>
    <property type="evidence" value="ECO:0007669"/>
    <property type="project" value="UniProtKB-SubCell"/>
</dbReference>
<comment type="subcellular location">
    <subcellularLocation>
        <location evidence="1">Cell membrane</location>
        <topology evidence="1">Multi-pass membrane protein</topology>
    </subcellularLocation>
</comment>
<dbReference type="PANTHER" id="PTHR43298">
    <property type="entry name" value="MULTIDRUG RESISTANCE PROTEIN NORM-RELATED"/>
    <property type="match status" value="1"/>
</dbReference>
<feature type="transmembrane region" description="Helical" evidence="10">
    <location>
        <begin position="104"/>
        <end position="129"/>
    </location>
</feature>
<keyword evidence="6 10" id="KW-1133">Transmembrane helix</keyword>
<feature type="transmembrane region" description="Helical" evidence="10">
    <location>
        <begin position="250"/>
        <end position="272"/>
    </location>
</feature>
<dbReference type="KEGG" id="mpz:Marpi_1412"/>
<dbReference type="Pfam" id="PF01554">
    <property type="entry name" value="MatE"/>
    <property type="match status" value="2"/>
</dbReference>
<dbReference type="STRING" id="443254.Marpi_1412"/>
<evidence type="ECO:0000256" key="1">
    <source>
        <dbReference type="ARBA" id="ARBA00004651"/>
    </source>
</evidence>
<keyword evidence="7" id="KW-0406">Ion transport</keyword>
<dbReference type="PANTHER" id="PTHR43298:SF2">
    <property type="entry name" value="FMN_FAD EXPORTER YEEO-RELATED"/>
    <property type="match status" value="1"/>
</dbReference>
<accession>H2J3R9</accession>
<dbReference type="PIRSF" id="PIRSF006603">
    <property type="entry name" value="DinF"/>
    <property type="match status" value="1"/>
</dbReference>
<dbReference type="HOGENOM" id="CLU_012893_5_3_0"/>
<proteinExistence type="predicted"/>
<feature type="transmembrane region" description="Helical" evidence="10">
    <location>
        <begin position="424"/>
        <end position="446"/>
    </location>
</feature>
<dbReference type="GO" id="GO:0006811">
    <property type="term" value="P:monoatomic ion transport"/>
    <property type="evidence" value="ECO:0007669"/>
    <property type="project" value="UniProtKB-KW"/>
</dbReference>
<dbReference type="GO" id="GO:0015297">
    <property type="term" value="F:antiporter activity"/>
    <property type="evidence" value="ECO:0007669"/>
    <property type="project" value="UniProtKB-KW"/>
</dbReference>
<organism evidence="11 12">
    <name type="scientific">Marinitoga piezophila (strain DSM 14283 / JCM 11233 / KA3)</name>
    <dbReference type="NCBI Taxonomy" id="443254"/>
    <lineage>
        <taxon>Bacteria</taxon>
        <taxon>Thermotogati</taxon>
        <taxon>Thermotogota</taxon>
        <taxon>Thermotogae</taxon>
        <taxon>Petrotogales</taxon>
        <taxon>Petrotogaceae</taxon>
        <taxon>Marinitoga</taxon>
    </lineage>
</organism>
<reference evidence="12" key="2">
    <citation type="submission" date="2012-01" db="EMBL/GenBank/DDBJ databases">
        <title>Complete sequence of chromosome of Marinitoga piezophila KA3.</title>
        <authorList>
            <person name="Lucas S."/>
            <person name="Han J."/>
            <person name="Lapidus A."/>
            <person name="Cheng J.-F."/>
            <person name="Goodwin L."/>
            <person name="Pitluck S."/>
            <person name="Peters L."/>
            <person name="Mikhailova N."/>
            <person name="Teshima H."/>
            <person name="Detter J.C."/>
            <person name="Han C."/>
            <person name="Tapia R."/>
            <person name="Land M."/>
            <person name="Hauser L."/>
            <person name="Kyrpides N."/>
            <person name="Ivanova N."/>
            <person name="Pagani I."/>
            <person name="Jebbar M."/>
            <person name="Vannier P."/>
            <person name="Oger P."/>
            <person name="Cario A."/>
            <person name="Bartlett D."/>
            <person name="Noll K.M."/>
            <person name="Woyke T."/>
        </authorList>
    </citation>
    <scope>NUCLEOTIDE SEQUENCE [LARGE SCALE GENOMIC DNA]</scope>
    <source>
        <strain evidence="12">DSM 14283 / JCM 11233 / KA3</strain>
    </source>
</reference>
<dbReference type="InterPro" id="IPR048279">
    <property type="entry name" value="MdtK-like"/>
</dbReference>
<evidence type="ECO:0000256" key="10">
    <source>
        <dbReference type="SAM" id="Phobius"/>
    </source>
</evidence>
<feature type="transmembrane region" description="Helical" evidence="10">
    <location>
        <begin position="369"/>
        <end position="393"/>
    </location>
</feature>
<dbReference type="AlphaFoldDB" id="H2J3R9"/>
<evidence type="ECO:0000256" key="4">
    <source>
        <dbReference type="ARBA" id="ARBA00022475"/>
    </source>
</evidence>
<dbReference type="RefSeq" id="WP_014296882.1">
    <property type="nucleotide sequence ID" value="NC_016751.1"/>
</dbReference>
<reference evidence="11 12" key="1">
    <citation type="journal article" date="2012" name="J. Bacteriol.">
        <title>Complete Genome Sequence of the Thermophilic, Piezophilic, Heterotrophic Bacterium Marinitoga piezophila KA3.</title>
        <authorList>
            <person name="Lucas S."/>
            <person name="Han J."/>
            <person name="Lapidus A."/>
            <person name="Cheng J.F."/>
            <person name="Goodwin L.A."/>
            <person name="Pitluck S."/>
            <person name="Peters L."/>
            <person name="Mikhailova N."/>
            <person name="Teshima H."/>
            <person name="Detter J.C."/>
            <person name="Han C."/>
            <person name="Tapia R."/>
            <person name="Land M."/>
            <person name="Hauser L."/>
            <person name="Kyrpides N.C."/>
            <person name="Ivanova N."/>
            <person name="Pagani I."/>
            <person name="Vannier P."/>
            <person name="Oger P."/>
            <person name="Bartlett D.H."/>
            <person name="Noll K.M."/>
            <person name="Woyke T."/>
            <person name="Jebbar M."/>
        </authorList>
    </citation>
    <scope>NUCLEOTIDE SEQUENCE [LARGE SCALE GENOMIC DNA]</scope>
    <source>
        <strain evidence="12">DSM 14283 / JCM 11233 / KA3</strain>
    </source>
</reference>
<feature type="transmembrane region" description="Helical" evidence="10">
    <location>
        <begin position="292"/>
        <end position="317"/>
    </location>
</feature>